<accession>A0AAN7YMC9</accession>
<dbReference type="GO" id="GO:0009251">
    <property type="term" value="P:glucan catabolic process"/>
    <property type="evidence" value="ECO:0007669"/>
    <property type="project" value="TreeGrafter"/>
</dbReference>
<dbReference type="PANTHER" id="PTHR10963:SF42">
    <property type="entry name" value="PUTATIVE (AFU_ORTHOLOGUE AFUA_5G02280)-RELATED"/>
    <property type="match status" value="1"/>
</dbReference>
<keyword evidence="7" id="KW-1133">Transmembrane helix</keyword>
<dbReference type="Pfam" id="PF26113">
    <property type="entry name" value="GH16_XgeA"/>
    <property type="match status" value="1"/>
</dbReference>
<evidence type="ECO:0000256" key="6">
    <source>
        <dbReference type="SAM" id="MobiDB-lite"/>
    </source>
</evidence>
<keyword evidence="5" id="KW-0326">Glycosidase</keyword>
<dbReference type="Proteomes" id="UP001310890">
    <property type="component" value="Unassembled WGS sequence"/>
</dbReference>
<feature type="region of interest" description="Disordered" evidence="6">
    <location>
        <begin position="1"/>
        <end position="20"/>
    </location>
</feature>
<reference evidence="9" key="1">
    <citation type="submission" date="2023-08" db="EMBL/GenBank/DDBJ databases">
        <title>Black Yeasts Isolated from many extreme environments.</title>
        <authorList>
            <person name="Coleine C."/>
            <person name="Stajich J.E."/>
            <person name="Selbmann L."/>
        </authorList>
    </citation>
    <scope>NUCLEOTIDE SEQUENCE</scope>
    <source>
        <strain evidence="9">CCFEE 5401</strain>
    </source>
</reference>
<dbReference type="CDD" id="cd02181">
    <property type="entry name" value="GH16_fungal_Lam16A_glucanase"/>
    <property type="match status" value="1"/>
</dbReference>
<evidence type="ECO:0000313" key="10">
    <source>
        <dbReference type="Proteomes" id="UP001310890"/>
    </source>
</evidence>
<keyword evidence="7" id="KW-0812">Transmembrane</keyword>
<dbReference type="AlphaFoldDB" id="A0AAN7YMC9"/>
<dbReference type="InterPro" id="IPR013320">
    <property type="entry name" value="ConA-like_dom_sf"/>
</dbReference>
<evidence type="ECO:0000256" key="5">
    <source>
        <dbReference type="ARBA" id="ARBA00023295"/>
    </source>
</evidence>
<organism evidence="9 10">
    <name type="scientific">Meristemomyces frigidus</name>
    <dbReference type="NCBI Taxonomy" id="1508187"/>
    <lineage>
        <taxon>Eukaryota</taxon>
        <taxon>Fungi</taxon>
        <taxon>Dikarya</taxon>
        <taxon>Ascomycota</taxon>
        <taxon>Pezizomycotina</taxon>
        <taxon>Dothideomycetes</taxon>
        <taxon>Dothideomycetidae</taxon>
        <taxon>Mycosphaerellales</taxon>
        <taxon>Teratosphaeriaceae</taxon>
        <taxon>Meristemomyces</taxon>
    </lineage>
</organism>
<dbReference type="GO" id="GO:0052861">
    <property type="term" value="F:endo-1,3(4)-beta-glucanase activity"/>
    <property type="evidence" value="ECO:0007669"/>
    <property type="project" value="UniProtKB-EC"/>
</dbReference>
<feature type="transmembrane region" description="Helical" evidence="7">
    <location>
        <begin position="43"/>
        <end position="64"/>
    </location>
</feature>
<feature type="domain" description="GH16" evidence="8">
    <location>
        <begin position="64"/>
        <end position="342"/>
    </location>
</feature>
<dbReference type="PROSITE" id="PS51762">
    <property type="entry name" value="GH16_2"/>
    <property type="match status" value="1"/>
</dbReference>
<name>A0AAN7YMC9_9PEZI</name>
<evidence type="ECO:0000259" key="8">
    <source>
        <dbReference type="PROSITE" id="PS51762"/>
    </source>
</evidence>
<evidence type="ECO:0000256" key="3">
    <source>
        <dbReference type="ARBA" id="ARBA00012599"/>
    </source>
</evidence>
<comment type="caution">
    <text evidence="9">The sequence shown here is derived from an EMBL/GenBank/DDBJ whole genome shotgun (WGS) entry which is preliminary data.</text>
</comment>
<evidence type="ECO:0000256" key="7">
    <source>
        <dbReference type="SAM" id="Phobius"/>
    </source>
</evidence>
<comment type="similarity">
    <text evidence="2">Belongs to the glycosyl hydrolase 16 family.</text>
</comment>
<dbReference type="EMBL" id="JAVRRL010000008">
    <property type="protein sequence ID" value="KAK5116488.1"/>
    <property type="molecule type" value="Genomic_DNA"/>
</dbReference>
<dbReference type="InterPro" id="IPR000757">
    <property type="entry name" value="Beta-glucanase-like"/>
</dbReference>
<keyword evidence="7" id="KW-0472">Membrane</keyword>
<evidence type="ECO:0000256" key="2">
    <source>
        <dbReference type="ARBA" id="ARBA00006865"/>
    </source>
</evidence>
<dbReference type="PANTHER" id="PTHR10963">
    <property type="entry name" value="GLYCOSYL HYDROLASE-RELATED"/>
    <property type="match status" value="1"/>
</dbReference>
<dbReference type="FunFam" id="2.60.120.200:FF:000114">
    <property type="entry name" value="Probable endo-1,3(4)-beta-glucanase NFIA_089530"/>
    <property type="match status" value="1"/>
</dbReference>
<dbReference type="SUPFAM" id="SSF49899">
    <property type="entry name" value="Concanavalin A-like lectins/glucanases"/>
    <property type="match status" value="1"/>
</dbReference>
<dbReference type="EC" id="3.2.1.6" evidence="3"/>
<proteinExistence type="inferred from homology"/>
<gene>
    <name evidence="9" type="ORF">LTR62_008037</name>
</gene>
<protein>
    <recommendedName>
        <fullName evidence="3">endo-1,3(4)-beta-glucanase</fullName>
        <ecNumber evidence="3">3.2.1.6</ecNumber>
    </recommendedName>
</protein>
<dbReference type="Gene3D" id="2.60.120.200">
    <property type="match status" value="1"/>
</dbReference>
<keyword evidence="4" id="KW-0378">Hydrolase</keyword>
<evidence type="ECO:0000313" key="9">
    <source>
        <dbReference type="EMBL" id="KAK5116488.1"/>
    </source>
</evidence>
<evidence type="ECO:0000256" key="4">
    <source>
        <dbReference type="ARBA" id="ARBA00022801"/>
    </source>
</evidence>
<dbReference type="InterPro" id="IPR050546">
    <property type="entry name" value="Glycosyl_Hydrlase_16"/>
</dbReference>
<evidence type="ECO:0000256" key="1">
    <source>
        <dbReference type="ARBA" id="ARBA00000124"/>
    </source>
</evidence>
<comment type="catalytic activity">
    <reaction evidence="1">
        <text>Endohydrolysis of (1-&gt;3)- or (1-&gt;4)-linkages in beta-D-glucans when the glucose residue whose reducing group is involved in the linkage to be hydrolyzed is itself substituted at C-3.</text>
        <dbReference type="EC" id="3.2.1.6"/>
    </reaction>
</comment>
<sequence>MSSHPDKPTFAFNRNDYHPPPDYKVTQSPLSSRWAPRNWNKKTWIGISIAAIILLVVIIVAAVVGSQNNAYPNYTALQYTLTDTYAGTDFFDNFDYFTGYDPTHGFVHYVPNTTAIQYNLTYASEKSAVLRVDTTEQDASTGRFSVRISSKKQYDQGLFVFDVKHAPYGCSTWNALWLADETDWPANGEIDVIESVNRGTSGVQSTLHTTNHCKMSNIKRHQTGQTLTTNCWNATDSNAGCGVQGPQETYGSAFNAAAGGIYACELRSAGIRIWFFPRDNIPSDIPSDITNTSAPDPSNWPTPLADFPNTHCDINRHFRNQSIIANIDLCGDWAGAASVYSGEGGCPGTCAGFVAGNATAFGEAFWEWGGWRVYSAR</sequence>